<evidence type="ECO:0000256" key="4">
    <source>
        <dbReference type="ARBA" id="ARBA00022692"/>
    </source>
</evidence>
<comment type="caution">
    <text evidence="10">The sequence shown here is derived from an EMBL/GenBank/DDBJ whole genome shotgun (WGS) entry which is preliminary data.</text>
</comment>
<dbReference type="GO" id="GO:0005886">
    <property type="term" value="C:plasma membrane"/>
    <property type="evidence" value="ECO:0007669"/>
    <property type="project" value="TreeGrafter"/>
</dbReference>
<keyword evidence="3 10" id="KW-0808">Transferase</keyword>
<evidence type="ECO:0000256" key="3">
    <source>
        <dbReference type="ARBA" id="ARBA00022679"/>
    </source>
</evidence>
<dbReference type="PANTHER" id="PTHR48090:SF3">
    <property type="entry name" value="UNDECAPRENYL-PHOSPHATE 4-DEOXY-4-FORMAMIDO-L-ARABINOSE TRANSFERASE"/>
    <property type="match status" value="1"/>
</dbReference>
<keyword evidence="1" id="KW-1003">Cell membrane</keyword>
<dbReference type="Pfam" id="PF00535">
    <property type="entry name" value="Glycos_transf_2"/>
    <property type="match status" value="1"/>
</dbReference>
<dbReference type="EMBL" id="JTEO01000002">
    <property type="protein sequence ID" value="MCQ6962324.1"/>
    <property type="molecule type" value="Genomic_DNA"/>
</dbReference>
<dbReference type="Proteomes" id="UP001206983">
    <property type="component" value="Unassembled WGS sequence"/>
</dbReference>
<evidence type="ECO:0000256" key="5">
    <source>
        <dbReference type="ARBA" id="ARBA00022985"/>
    </source>
</evidence>
<protein>
    <submittedName>
        <fullName evidence="10">Glycosyl transferase family 2</fullName>
    </submittedName>
</protein>
<sequence length="311" mass="35842">MISVVVPFYNEEDNVVPLYEEICESVNPLDNQFEIIFVDDGSTDATYRMMADLSKKDQRLRIIKFRSNFGQSAALKAGFDNAKGEYVITLDADLQNDPHDIPAMIDKIMTEDYDVVCGWRFNRRDTGSKKVFSKFANFLRNQLTSEQIHDSGSTFRIYKKECTEDLELYGELHRYIPAMLSWKGYKIGEIKTNHRERLHGKTKYNYKRLIKGFLDLIVITFWQKYSLRPIHIFGGLGMVFSVLGGLITTYLVFIRLVYGTGLADRPLFTAGIFSMIIGIQFFTLGILADVMVKIYYGQNGRKNYLVERNIG</sequence>
<evidence type="ECO:0000259" key="9">
    <source>
        <dbReference type="Pfam" id="PF00535"/>
    </source>
</evidence>
<keyword evidence="4 8" id="KW-0812">Transmembrane</keyword>
<dbReference type="GO" id="GO:0016757">
    <property type="term" value="F:glycosyltransferase activity"/>
    <property type="evidence" value="ECO:0007669"/>
    <property type="project" value="UniProtKB-KW"/>
</dbReference>
<gene>
    <name evidence="10" type="ORF">PV02_01020</name>
</gene>
<evidence type="ECO:0000256" key="7">
    <source>
        <dbReference type="ARBA" id="ARBA00023136"/>
    </source>
</evidence>
<feature type="domain" description="Glycosyltransferase 2-like" evidence="9">
    <location>
        <begin position="3"/>
        <end position="165"/>
    </location>
</feature>
<name>A0AAE3HA42_9EURY</name>
<reference evidence="10 11" key="1">
    <citation type="journal article" date="2011" name="Appl. Environ. Microbiol.">
        <title>Methanogenic archaea isolated from Taiwan's Chelungpu fault.</title>
        <authorList>
            <person name="Wu S.Y."/>
            <person name="Lai M.C."/>
        </authorList>
    </citation>
    <scope>NUCLEOTIDE SEQUENCE [LARGE SCALE GENOMIC DNA]</scope>
    <source>
        <strain evidence="10 11">St545Mb</strain>
    </source>
</reference>
<keyword evidence="2" id="KW-0328">Glycosyltransferase</keyword>
<feature type="transmembrane region" description="Helical" evidence="8">
    <location>
        <begin position="232"/>
        <end position="258"/>
    </location>
</feature>
<organism evidence="10 11">
    <name type="scientific">Methanolobus chelungpuianus</name>
    <dbReference type="NCBI Taxonomy" id="502115"/>
    <lineage>
        <taxon>Archaea</taxon>
        <taxon>Methanobacteriati</taxon>
        <taxon>Methanobacteriota</taxon>
        <taxon>Stenosarchaea group</taxon>
        <taxon>Methanomicrobia</taxon>
        <taxon>Methanosarcinales</taxon>
        <taxon>Methanosarcinaceae</taxon>
        <taxon>Methanolobus</taxon>
    </lineage>
</organism>
<evidence type="ECO:0000313" key="10">
    <source>
        <dbReference type="EMBL" id="MCQ6962324.1"/>
    </source>
</evidence>
<dbReference type="Gene3D" id="3.90.550.10">
    <property type="entry name" value="Spore Coat Polysaccharide Biosynthesis Protein SpsA, Chain A"/>
    <property type="match status" value="1"/>
</dbReference>
<evidence type="ECO:0000256" key="2">
    <source>
        <dbReference type="ARBA" id="ARBA00022676"/>
    </source>
</evidence>
<feature type="transmembrane region" description="Helical" evidence="8">
    <location>
        <begin position="270"/>
        <end position="292"/>
    </location>
</feature>
<dbReference type="InterPro" id="IPR001173">
    <property type="entry name" value="Glyco_trans_2-like"/>
</dbReference>
<dbReference type="SUPFAM" id="SSF53448">
    <property type="entry name" value="Nucleotide-diphospho-sugar transferases"/>
    <property type="match status" value="1"/>
</dbReference>
<keyword evidence="5" id="KW-0448">Lipopolysaccharide biosynthesis</keyword>
<dbReference type="AlphaFoldDB" id="A0AAE3HA42"/>
<keyword evidence="7 8" id="KW-0472">Membrane</keyword>
<dbReference type="PANTHER" id="PTHR48090">
    <property type="entry name" value="UNDECAPRENYL-PHOSPHATE 4-DEOXY-4-FORMAMIDO-L-ARABINOSE TRANSFERASE-RELATED"/>
    <property type="match status" value="1"/>
</dbReference>
<dbReference type="InterPro" id="IPR050256">
    <property type="entry name" value="Glycosyltransferase_2"/>
</dbReference>
<evidence type="ECO:0000313" key="11">
    <source>
        <dbReference type="Proteomes" id="UP001206983"/>
    </source>
</evidence>
<keyword evidence="11" id="KW-1185">Reference proteome</keyword>
<evidence type="ECO:0000256" key="8">
    <source>
        <dbReference type="SAM" id="Phobius"/>
    </source>
</evidence>
<dbReference type="InterPro" id="IPR029044">
    <property type="entry name" value="Nucleotide-diphossugar_trans"/>
</dbReference>
<proteinExistence type="predicted"/>
<dbReference type="CDD" id="cd04187">
    <property type="entry name" value="DPM1_like_bac"/>
    <property type="match status" value="1"/>
</dbReference>
<accession>A0AAE3HA42</accession>
<evidence type="ECO:0000256" key="6">
    <source>
        <dbReference type="ARBA" id="ARBA00022989"/>
    </source>
</evidence>
<keyword evidence="6 8" id="KW-1133">Transmembrane helix</keyword>
<evidence type="ECO:0000256" key="1">
    <source>
        <dbReference type="ARBA" id="ARBA00022475"/>
    </source>
</evidence>